<protein>
    <submittedName>
        <fullName evidence="1">Uncharacterized protein</fullName>
    </submittedName>
</protein>
<dbReference type="EMBL" id="QFYQ01000001">
    <property type="protein sequence ID" value="RAK53545.1"/>
    <property type="molecule type" value="Genomic_DNA"/>
</dbReference>
<dbReference type="Proteomes" id="UP000249254">
    <property type="component" value="Unassembled WGS sequence"/>
</dbReference>
<name>A0A328AG80_9CAUL</name>
<dbReference type="OrthoDB" id="7847585at2"/>
<evidence type="ECO:0000313" key="1">
    <source>
        <dbReference type="EMBL" id="RAK53545.1"/>
    </source>
</evidence>
<dbReference type="AlphaFoldDB" id="A0A328AG80"/>
<reference evidence="2" key="1">
    <citation type="submission" date="2018-05" db="EMBL/GenBank/DDBJ databases">
        <authorList>
            <person name="Li X."/>
        </authorList>
    </citation>
    <scope>NUCLEOTIDE SEQUENCE [LARGE SCALE GENOMIC DNA]</scope>
    <source>
        <strain evidence="2">LX32</strain>
    </source>
</reference>
<accession>A0A328AG80</accession>
<proteinExistence type="predicted"/>
<evidence type="ECO:0000313" key="2">
    <source>
        <dbReference type="Proteomes" id="UP000249254"/>
    </source>
</evidence>
<comment type="caution">
    <text evidence="1">The sequence shown here is derived from an EMBL/GenBank/DDBJ whole genome shotgun (WGS) entry which is preliminary data.</text>
</comment>
<gene>
    <name evidence="1" type="ORF">DJ017_02880</name>
</gene>
<dbReference type="RefSeq" id="WP_111527297.1">
    <property type="nucleotide sequence ID" value="NZ_JBHRSG010000005.1"/>
</dbReference>
<keyword evidence="2" id="KW-1185">Reference proteome</keyword>
<organism evidence="1 2">
    <name type="scientific">Phenylobacterium soli</name>
    <dbReference type="NCBI Taxonomy" id="2170551"/>
    <lineage>
        <taxon>Bacteria</taxon>
        <taxon>Pseudomonadati</taxon>
        <taxon>Pseudomonadota</taxon>
        <taxon>Alphaproteobacteria</taxon>
        <taxon>Caulobacterales</taxon>
        <taxon>Caulobacteraceae</taxon>
        <taxon>Phenylobacterium</taxon>
    </lineage>
</organism>
<sequence>MNDLIPPDAEHPNVLHALIGKRAEIAGRIEHTQLQLRHLITELDHLDATIRVFDPTVDVGDIRSKPVPPRHAAFKGEVTRIVFRTLRSADGPVTSRDIARRLMTERGLNPEDRELSIIMVKRVCACLRVQRHRGLVRNAPAEGSLQGWTLATGAEVIRLDDRHG</sequence>